<keyword evidence="1" id="KW-0472">Membrane</keyword>
<gene>
    <name evidence="2" type="ORF">P167DRAFT_22570</name>
</gene>
<keyword evidence="1" id="KW-0812">Transmembrane</keyword>
<keyword evidence="3" id="KW-1185">Reference proteome</keyword>
<dbReference type="InParanoid" id="A0A3N4KXM8"/>
<keyword evidence="1" id="KW-1133">Transmembrane helix</keyword>
<dbReference type="Proteomes" id="UP000277580">
    <property type="component" value="Unassembled WGS sequence"/>
</dbReference>
<name>A0A3N4KXM8_9PEZI</name>
<dbReference type="EMBL" id="ML119114">
    <property type="protein sequence ID" value="RPB15286.1"/>
    <property type="molecule type" value="Genomic_DNA"/>
</dbReference>
<protein>
    <submittedName>
        <fullName evidence="2">Uncharacterized protein</fullName>
    </submittedName>
</protein>
<evidence type="ECO:0000313" key="3">
    <source>
        <dbReference type="Proteomes" id="UP000277580"/>
    </source>
</evidence>
<evidence type="ECO:0000256" key="1">
    <source>
        <dbReference type="SAM" id="Phobius"/>
    </source>
</evidence>
<reference evidence="2 3" key="1">
    <citation type="journal article" date="2018" name="Nat. Ecol. Evol.">
        <title>Pezizomycetes genomes reveal the molecular basis of ectomycorrhizal truffle lifestyle.</title>
        <authorList>
            <person name="Murat C."/>
            <person name="Payen T."/>
            <person name="Noel B."/>
            <person name="Kuo A."/>
            <person name="Morin E."/>
            <person name="Chen J."/>
            <person name="Kohler A."/>
            <person name="Krizsan K."/>
            <person name="Balestrini R."/>
            <person name="Da Silva C."/>
            <person name="Montanini B."/>
            <person name="Hainaut M."/>
            <person name="Levati E."/>
            <person name="Barry K.W."/>
            <person name="Belfiori B."/>
            <person name="Cichocki N."/>
            <person name="Clum A."/>
            <person name="Dockter R.B."/>
            <person name="Fauchery L."/>
            <person name="Guy J."/>
            <person name="Iotti M."/>
            <person name="Le Tacon F."/>
            <person name="Lindquist E.A."/>
            <person name="Lipzen A."/>
            <person name="Malagnac F."/>
            <person name="Mello A."/>
            <person name="Molinier V."/>
            <person name="Miyauchi S."/>
            <person name="Poulain J."/>
            <person name="Riccioni C."/>
            <person name="Rubini A."/>
            <person name="Sitrit Y."/>
            <person name="Splivallo R."/>
            <person name="Traeger S."/>
            <person name="Wang M."/>
            <person name="Zifcakova L."/>
            <person name="Wipf D."/>
            <person name="Zambonelli A."/>
            <person name="Paolocci F."/>
            <person name="Nowrousian M."/>
            <person name="Ottonello S."/>
            <person name="Baldrian P."/>
            <person name="Spatafora J.W."/>
            <person name="Henrissat B."/>
            <person name="Nagy L.G."/>
            <person name="Aury J.M."/>
            <person name="Wincker P."/>
            <person name="Grigoriev I.V."/>
            <person name="Bonfante P."/>
            <person name="Martin F.M."/>
        </authorList>
    </citation>
    <scope>NUCLEOTIDE SEQUENCE [LARGE SCALE GENOMIC DNA]</scope>
    <source>
        <strain evidence="2 3">CCBAS932</strain>
    </source>
</reference>
<accession>A0A3N4KXM8</accession>
<feature type="transmembrane region" description="Helical" evidence="1">
    <location>
        <begin position="26"/>
        <end position="47"/>
    </location>
</feature>
<dbReference type="AlphaFoldDB" id="A0A3N4KXM8"/>
<organism evidence="2 3">
    <name type="scientific">Morchella conica CCBAS932</name>
    <dbReference type="NCBI Taxonomy" id="1392247"/>
    <lineage>
        <taxon>Eukaryota</taxon>
        <taxon>Fungi</taxon>
        <taxon>Dikarya</taxon>
        <taxon>Ascomycota</taxon>
        <taxon>Pezizomycotina</taxon>
        <taxon>Pezizomycetes</taxon>
        <taxon>Pezizales</taxon>
        <taxon>Morchellaceae</taxon>
        <taxon>Morchella</taxon>
    </lineage>
</organism>
<evidence type="ECO:0000313" key="2">
    <source>
        <dbReference type="EMBL" id="RPB15286.1"/>
    </source>
</evidence>
<proteinExistence type="predicted"/>
<sequence length="91" mass="10892">MRMHIYTFLQRSFFFSSFLNWIGLDWIGSALFLLGVGVTCSCVLYISSCSPRRLLLCFSSYLFSYLFSFDWMDGWTNIWCIWHSHLYLDTR</sequence>
<feature type="transmembrane region" description="Helical" evidence="1">
    <location>
        <begin position="54"/>
        <end position="72"/>
    </location>
</feature>